<comment type="cofactor">
    <cofactor evidence="1">
        <name>Mg(2+)</name>
        <dbReference type="ChEBI" id="CHEBI:18420"/>
    </cofactor>
</comment>
<dbReference type="GO" id="GO:0043139">
    <property type="term" value="F:5'-3' DNA helicase activity"/>
    <property type="evidence" value="ECO:0007669"/>
    <property type="project" value="UniProtKB-EC"/>
</dbReference>
<organism evidence="3 4">
    <name type="scientific">Staphylotrichum tortipilum</name>
    <dbReference type="NCBI Taxonomy" id="2831512"/>
    <lineage>
        <taxon>Eukaryota</taxon>
        <taxon>Fungi</taxon>
        <taxon>Dikarya</taxon>
        <taxon>Ascomycota</taxon>
        <taxon>Pezizomycotina</taxon>
        <taxon>Sordariomycetes</taxon>
        <taxon>Sordariomycetidae</taxon>
        <taxon>Sordariales</taxon>
        <taxon>Chaetomiaceae</taxon>
        <taxon>Staphylotrichum</taxon>
    </lineage>
</organism>
<keyword evidence="1" id="KW-0233">DNA recombination</keyword>
<dbReference type="Proteomes" id="UP001303889">
    <property type="component" value="Unassembled WGS sequence"/>
</dbReference>
<protein>
    <recommendedName>
        <fullName evidence="1">ATP-dependent DNA helicase</fullName>
        <ecNumber evidence="1">5.6.2.3</ecNumber>
    </recommendedName>
</protein>
<dbReference type="GO" id="GO:0005524">
    <property type="term" value="F:ATP binding"/>
    <property type="evidence" value="ECO:0007669"/>
    <property type="project" value="UniProtKB-KW"/>
</dbReference>
<feature type="non-terminal residue" evidence="3">
    <location>
        <position position="362"/>
    </location>
</feature>
<feature type="domain" description="DNA helicase Pif1-like DEAD-box helicase" evidence="2">
    <location>
        <begin position="136"/>
        <end position="342"/>
    </location>
</feature>
<accession>A0AAN6RN70</accession>
<evidence type="ECO:0000256" key="1">
    <source>
        <dbReference type="RuleBase" id="RU363044"/>
    </source>
</evidence>
<dbReference type="SUPFAM" id="SSF52540">
    <property type="entry name" value="P-loop containing nucleoside triphosphate hydrolases"/>
    <property type="match status" value="1"/>
</dbReference>
<dbReference type="GO" id="GO:0016787">
    <property type="term" value="F:hydrolase activity"/>
    <property type="evidence" value="ECO:0007669"/>
    <property type="project" value="UniProtKB-KW"/>
</dbReference>
<keyword evidence="1" id="KW-0378">Hydrolase</keyword>
<dbReference type="PANTHER" id="PTHR47642">
    <property type="entry name" value="ATP-DEPENDENT DNA HELICASE"/>
    <property type="match status" value="1"/>
</dbReference>
<evidence type="ECO:0000313" key="4">
    <source>
        <dbReference type="Proteomes" id="UP001303889"/>
    </source>
</evidence>
<evidence type="ECO:0000313" key="3">
    <source>
        <dbReference type="EMBL" id="KAK3896343.1"/>
    </source>
</evidence>
<keyword evidence="1" id="KW-0227">DNA damage</keyword>
<comment type="caution">
    <text evidence="3">The sequence shown here is derived from an EMBL/GenBank/DDBJ whole genome shotgun (WGS) entry which is preliminary data.</text>
</comment>
<dbReference type="Pfam" id="PF05970">
    <property type="entry name" value="PIF1"/>
    <property type="match status" value="1"/>
</dbReference>
<name>A0AAN6RN70_9PEZI</name>
<dbReference type="EMBL" id="MU856794">
    <property type="protein sequence ID" value="KAK3896343.1"/>
    <property type="molecule type" value="Genomic_DNA"/>
</dbReference>
<reference evidence="3" key="1">
    <citation type="journal article" date="2023" name="Mol. Phylogenet. Evol.">
        <title>Genome-scale phylogeny and comparative genomics of the fungal order Sordariales.</title>
        <authorList>
            <person name="Hensen N."/>
            <person name="Bonometti L."/>
            <person name="Westerberg I."/>
            <person name="Brannstrom I.O."/>
            <person name="Guillou S."/>
            <person name="Cros-Aarteil S."/>
            <person name="Calhoun S."/>
            <person name="Haridas S."/>
            <person name="Kuo A."/>
            <person name="Mondo S."/>
            <person name="Pangilinan J."/>
            <person name="Riley R."/>
            <person name="LaButti K."/>
            <person name="Andreopoulos B."/>
            <person name="Lipzen A."/>
            <person name="Chen C."/>
            <person name="Yan M."/>
            <person name="Daum C."/>
            <person name="Ng V."/>
            <person name="Clum A."/>
            <person name="Steindorff A."/>
            <person name="Ohm R.A."/>
            <person name="Martin F."/>
            <person name="Silar P."/>
            <person name="Natvig D.O."/>
            <person name="Lalanne C."/>
            <person name="Gautier V."/>
            <person name="Ament-Velasquez S.L."/>
            <person name="Kruys A."/>
            <person name="Hutchinson M.I."/>
            <person name="Powell A.J."/>
            <person name="Barry K."/>
            <person name="Miller A.N."/>
            <person name="Grigoriev I.V."/>
            <person name="Debuchy R."/>
            <person name="Gladieux P."/>
            <person name="Hiltunen Thoren M."/>
            <person name="Johannesson H."/>
        </authorList>
    </citation>
    <scope>NUCLEOTIDE SEQUENCE</scope>
    <source>
        <strain evidence="3">CBS 103.79</strain>
    </source>
</reference>
<sequence length="362" mass="40142">AGNDEYEDFCRVKLMLDHVHRHPEELKLVDGVEFETFREAHEHCREIHTHPDNYFGDVVMPVPEEVFNDAPEEAETEDLDILGNRDIDLLYSWEPHVGRYPDLEPMAAEYWKVMRSDHGAAEVDDGTEVAGTPSSLNTEQRIIFDMFEAHFKAHVGGNNPEPILLHVDGRGGTGKSYIIRLLSARLDHLARAAGRPSPVVRAAPTGVAANNISGSTIHSLLRLPISKKGELNTLNATEIGNLQAKLADFLYFIIDEKSMIGLRMLAAISSRMGEVWPRSRGMPFGGRSVLLIGDFFQLPPVAERALYSSAGRLTATELNGRNAYLAFARTVELKQVVRQQGDAQAGFRDALEGLRHNNPTAA</sequence>
<dbReference type="InterPro" id="IPR010285">
    <property type="entry name" value="DNA_helicase_pif1-like_DEAD"/>
</dbReference>
<dbReference type="EC" id="5.6.2.3" evidence="1"/>
<dbReference type="GO" id="GO:0006310">
    <property type="term" value="P:DNA recombination"/>
    <property type="evidence" value="ECO:0007669"/>
    <property type="project" value="UniProtKB-KW"/>
</dbReference>
<comment type="similarity">
    <text evidence="1">Belongs to the helicase family.</text>
</comment>
<keyword evidence="1 3" id="KW-0347">Helicase</keyword>
<proteinExistence type="inferred from homology"/>
<reference evidence="3" key="2">
    <citation type="submission" date="2023-05" db="EMBL/GenBank/DDBJ databases">
        <authorList>
            <consortium name="Lawrence Berkeley National Laboratory"/>
            <person name="Steindorff A."/>
            <person name="Hensen N."/>
            <person name="Bonometti L."/>
            <person name="Westerberg I."/>
            <person name="Brannstrom I.O."/>
            <person name="Guillou S."/>
            <person name="Cros-Aarteil S."/>
            <person name="Calhoun S."/>
            <person name="Haridas S."/>
            <person name="Kuo A."/>
            <person name="Mondo S."/>
            <person name="Pangilinan J."/>
            <person name="Riley R."/>
            <person name="Labutti K."/>
            <person name="Andreopoulos B."/>
            <person name="Lipzen A."/>
            <person name="Chen C."/>
            <person name="Yanf M."/>
            <person name="Daum C."/>
            <person name="Ng V."/>
            <person name="Clum A."/>
            <person name="Ohm R."/>
            <person name="Martin F."/>
            <person name="Silar P."/>
            <person name="Natvig D."/>
            <person name="Lalanne C."/>
            <person name="Gautier V."/>
            <person name="Ament-Velasquez S.L."/>
            <person name="Kruys A."/>
            <person name="Hutchinson M.I."/>
            <person name="Powell A.J."/>
            <person name="Barry K."/>
            <person name="Miller A.N."/>
            <person name="Grigoriev I.V."/>
            <person name="Debuchy R."/>
            <person name="Gladieux P."/>
            <person name="Thoren M.H."/>
            <person name="Johannesson H."/>
        </authorList>
    </citation>
    <scope>NUCLEOTIDE SEQUENCE</scope>
    <source>
        <strain evidence="3">CBS 103.79</strain>
    </source>
</reference>
<dbReference type="GO" id="GO:0006281">
    <property type="term" value="P:DNA repair"/>
    <property type="evidence" value="ECO:0007669"/>
    <property type="project" value="UniProtKB-KW"/>
</dbReference>
<keyword evidence="1" id="KW-0234">DNA repair</keyword>
<keyword evidence="1" id="KW-0067">ATP-binding</keyword>
<feature type="non-terminal residue" evidence="3">
    <location>
        <position position="1"/>
    </location>
</feature>
<dbReference type="InterPro" id="IPR051055">
    <property type="entry name" value="PIF1_helicase"/>
</dbReference>
<dbReference type="AlphaFoldDB" id="A0AAN6RN70"/>
<evidence type="ECO:0000259" key="2">
    <source>
        <dbReference type="Pfam" id="PF05970"/>
    </source>
</evidence>
<keyword evidence="4" id="KW-1185">Reference proteome</keyword>
<dbReference type="Gene3D" id="3.40.50.300">
    <property type="entry name" value="P-loop containing nucleotide triphosphate hydrolases"/>
    <property type="match status" value="1"/>
</dbReference>
<keyword evidence="1" id="KW-0547">Nucleotide-binding</keyword>
<comment type="catalytic activity">
    <reaction evidence="1">
        <text>ATP + H2O = ADP + phosphate + H(+)</text>
        <dbReference type="Rhea" id="RHEA:13065"/>
        <dbReference type="ChEBI" id="CHEBI:15377"/>
        <dbReference type="ChEBI" id="CHEBI:15378"/>
        <dbReference type="ChEBI" id="CHEBI:30616"/>
        <dbReference type="ChEBI" id="CHEBI:43474"/>
        <dbReference type="ChEBI" id="CHEBI:456216"/>
        <dbReference type="EC" id="5.6.2.3"/>
    </reaction>
</comment>
<gene>
    <name evidence="3" type="ORF">C8A05DRAFT_40157</name>
</gene>
<dbReference type="InterPro" id="IPR027417">
    <property type="entry name" value="P-loop_NTPase"/>
</dbReference>
<dbReference type="GO" id="GO:0000723">
    <property type="term" value="P:telomere maintenance"/>
    <property type="evidence" value="ECO:0007669"/>
    <property type="project" value="InterPro"/>
</dbReference>